<dbReference type="PROSITE" id="PS00941">
    <property type="entry name" value="CARBOXYLESTERASE_B_2"/>
    <property type="match status" value="1"/>
</dbReference>
<dbReference type="EMBL" id="CABPRJ010001922">
    <property type="protein sequence ID" value="VVC41617.1"/>
    <property type="molecule type" value="Genomic_DNA"/>
</dbReference>
<evidence type="ECO:0000256" key="4">
    <source>
        <dbReference type="ARBA" id="ARBA00023180"/>
    </source>
</evidence>
<keyword evidence="4" id="KW-0325">Glycoprotein</keyword>
<dbReference type="EC" id="3.1.1.-" evidence="5"/>
<proteinExistence type="inferred from homology"/>
<dbReference type="PROSITE" id="PS00122">
    <property type="entry name" value="CARBOXYLESTERASE_B_1"/>
    <property type="match status" value="1"/>
</dbReference>
<dbReference type="InterPro" id="IPR019819">
    <property type="entry name" value="Carboxylesterase_B_CS"/>
</dbReference>
<dbReference type="Gene3D" id="3.40.50.1820">
    <property type="entry name" value="alpha/beta hydrolase"/>
    <property type="match status" value="1"/>
</dbReference>
<feature type="signal peptide" evidence="5">
    <location>
        <begin position="1"/>
        <end position="18"/>
    </location>
</feature>
<sequence>MRGVLLVMFVSFFRSAICTGPLINIHYGQLKGKNYVSRSGRNYFAFQGIPYAKPPVGNLRFKPPEPASSWNGILNATVEPPACIQKNMFMYQTANVLVGSEDCLYLNVYTPKLPKIGHKNLPVMVWIPGGGFSSGHGGMRFYGPKYLMDKDVILVTMNYRLGVFGFLSTEDDVLPGNYGLKDQVAVLHWVQENIAKFGGDKKKVTLFGESAGGASVGLHLLSPMSKGLFHKAILQSGSPFCLWAVLPPGLAERRAKAASTIMGCPSNSKDMIDCLRLLPAETLVNLPRNFCEWEIHPSVTFSVVAEKCHKNNKHESFLCNYPLKYYKQVSLVPTIIGMNTGEGGLFASWLYDENGIIRPELKNNFNRIVPLVLQYHFTASYKDVDFISNKIKEHYFPKGISIEDNPKNTVDMISGGAFLKGVIDMAQNIMSPARFYVYDYANKYSLNAFFGPCPKNLGVSHGDEMISLFDCLGKKLNEPDTNVSKLLVNIWTYFASSDFAEVTIDGTSTGNIWPVYDKKDMKYLLIKSPTPVLAEKPFEDEYNFWSSLPLMSDFQQHVLKTEL</sequence>
<gene>
    <name evidence="7" type="ORF">CINCED_3A006271</name>
</gene>
<feature type="domain" description="Carboxylesterase type B" evidence="6">
    <location>
        <begin position="21"/>
        <end position="545"/>
    </location>
</feature>
<dbReference type="Pfam" id="PF00135">
    <property type="entry name" value="COesterase"/>
    <property type="match status" value="1"/>
</dbReference>
<name>A0A5E4NEL5_9HEMI</name>
<dbReference type="PANTHER" id="PTHR11559">
    <property type="entry name" value="CARBOXYLESTERASE"/>
    <property type="match status" value="1"/>
</dbReference>
<dbReference type="InterPro" id="IPR002018">
    <property type="entry name" value="CarbesteraseB"/>
</dbReference>
<keyword evidence="8" id="KW-1185">Reference proteome</keyword>
<protein>
    <recommendedName>
        <fullName evidence="5">Carboxylic ester hydrolase</fullName>
        <ecNumber evidence="5">3.1.1.-</ecNumber>
    </recommendedName>
</protein>
<evidence type="ECO:0000313" key="7">
    <source>
        <dbReference type="EMBL" id="VVC41617.1"/>
    </source>
</evidence>
<accession>A0A5E4NEL5</accession>
<dbReference type="InterPro" id="IPR019826">
    <property type="entry name" value="Carboxylesterase_B_AS"/>
</dbReference>
<dbReference type="GO" id="GO:0052689">
    <property type="term" value="F:carboxylic ester hydrolase activity"/>
    <property type="evidence" value="ECO:0007669"/>
    <property type="project" value="UniProtKB-KW"/>
</dbReference>
<dbReference type="SUPFAM" id="SSF53474">
    <property type="entry name" value="alpha/beta-Hydrolases"/>
    <property type="match status" value="1"/>
</dbReference>
<evidence type="ECO:0000313" key="8">
    <source>
        <dbReference type="Proteomes" id="UP000325440"/>
    </source>
</evidence>
<organism evidence="7 8">
    <name type="scientific">Cinara cedri</name>
    <dbReference type="NCBI Taxonomy" id="506608"/>
    <lineage>
        <taxon>Eukaryota</taxon>
        <taxon>Metazoa</taxon>
        <taxon>Ecdysozoa</taxon>
        <taxon>Arthropoda</taxon>
        <taxon>Hexapoda</taxon>
        <taxon>Insecta</taxon>
        <taxon>Pterygota</taxon>
        <taxon>Neoptera</taxon>
        <taxon>Paraneoptera</taxon>
        <taxon>Hemiptera</taxon>
        <taxon>Sternorrhyncha</taxon>
        <taxon>Aphidomorpha</taxon>
        <taxon>Aphidoidea</taxon>
        <taxon>Aphididae</taxon>
        <taxon>Lachninae</taxon>
        <taxon>Cinara</taxon>
    </lineage>
</organism>
<dbReference type="AlphaFoldDB" id="A0A5E4NEL5"/>
<dbReference type="Proteomes" id="UP000325440">
    <property type="component" value="Unassembled WGS sequence"/>
</dbReference>
<keyword evidence="3 5" id="KW-0378">Hydrolase</keyword>
<comment type="similarity">
    <text evidence="1 5">Belongs to the type-B carboxylesterase/lipase family.</text>
</comment>
<dbReference type="InterPro" id="IPR050309">
    <property type="entry name" value="Type-B_Carboxylest/Lipase"/>
</dbReference>
<evidence type="ECO:0000256" key="3">
    <source>
        <dbReference type="ARBA" id="ARBA00022801"/>
    </source>
</evidence>
<keyword evidence="5" id="KW-0732">Signal</keyword>
<keyword evidence="2" id="KW-0719">Serine esterase</keyword>
<evidence type="ECO:0000256" key="1">
    <source>
        <dbReference type="ARBA" id="ARBA00005964"/>
    </source>
</evidence>
<dbReference type="InterPro" id="IPR029058">
    <property type="entry name" value="AB_hydrolase_fold"/>
</dbReference>
<reference evidence="7 8" key="1">
    <citation type="submission" date="2019-08" db="EMBL/GenBank/DDBJ databases">
        <authorList>
            <person name="Alioto T."/>
            <person name="Alioto T."/>
            <person name="Gomez Garrido J."/>
        </authorList>
    </citation>
    <scope>NUCLEOTIDE SEQUENCE [LARGE SCALE GENOMIC DNA]</scope>
</reference>
<feature type="chain" id="PRO_5023068864" description="Carboxylic ester hydrolase" evidence="5">
    <location>
        <begin position="19"/>
        <end position="563"/>
    </location>
</feature>
<evidence type="ECO:0000259" key="6">
    <source>
        <dbReference type="Pfam" id="PF00135"/>
    </source>
</evidence>
<evidence type="ECO:0000256" key="5">
    <source>
        <dbReference type="RuleBase" id="RU361235"/>
    </source>
</evidence>
<dbReference type="OrthoDB" id="8174896at2759"/>
<evidence type="ECO:0000256" key="2">
    <source>
        <dbReference type="ARBA" id="ARBA00022487"/>
    </source>
</evidence>